<sequence length="280" mass="31635">MIDDTLTVHTTSDVINNRAAEPPSIFQRGEFVALGSTSFVERLPNGDIIKTAWPGADRVAERRRELALESQIYDRLGQHPRIVKKKAWDPDNHTLTLEYMPNGTLKAYLESDQHVSMSQRRRWIMQAAEGVELLHRSAVIHCDVGPHNYLLDHQLDLKIADFAGSSLNHSATDTCPGARYTPPHLDRTWYQNPGRQVDIFALGSTIYYILTGKAPFAEFDSENVEKRYLAHEFPDLADIPYAEIIRGCWLQEFASGREVMELMKNTYSVSDEVCGSVVAS</sequence>
<dbReference type="PANTHER" id="PTHR44329:SF289">
    <property type="entry name" value="SERINE_THREONINE-PROTEIN KINASE VIK"/>
    <property type="match status" value="1"/>
</dbReference>
<gene>
    <name evidence="2" type="ORF">BKA55DRAFT_576947</name>
</gene>
<dbReference type="Proteomes" id="UP000720189">
    <property type="component" value="Unassembled WGS sequence"/>
</dbReference>
<reference evidence="2" key="1">
    <citation type="journal article" date="2021" name="Nat. Commun.">
        <title>Genetic determinants of endophytism in the Arabidopsis root mycobiome.</title>
        <authorList>
            <person name="Mesny F."/>
            <person name="Miyauchi S."/>
            <person name="Thiergart T."/>
            <person name="Pickel B."/>
            <person name="Atanasova L."/>
            <person name="Karlsson M."/>
            <person name="Huettel B."/>
            <person name="Barry K.W."/>
            <person name="Haridas S."/>
            <person name="Chen C."/>
            <person name="Bauer D."/>
            <person name="Andreopoulos W."/>
            <person name="Pangilinan J."/>
            <person name="LaButti K."/>
            <person name="Riley R."/>
            <person name="Lipzen A."/>
            <person name="Clum A."/>
            <person name="Drula E."/>
            <person name="Henrissat B."/>
            <person name="Kohler A."/>
            <person name="Grigoriev I.V."/>
            <person name="Martin F.M."/>
            <person name="Hacquard S."/>
        </authorList>
    </citation>
    <scope>NUCLEOTIDE SEQUENCE</scope>
    <source>
        <strain evidence="2">MPI-CAGE-AT-0023</strain>
    </source>
</reference>
<protein>
    <submittedName>
        <fullName evidence="2">Kinase-like domain-containing protein</fullName>
    </submittedName>
</protein>
<dbReference type="InterPro" id="IPR011009">
    <property type="entry name" value="Kinase-like_dom_sf"/>
</dbReference>
<feature type="domain" description="Protein kinase" evidence="1">
    <location>
        <begin position="26"/>
        <end position="268"/>
    </location>
</feature>
<evidence type="ECO:0000259" key="1">
    <source>
        <dbReference type="PROSITE" id="PS50011"/>
    </source>
</evidence>
<dbReference type="RefSeq" id="XP_046045850.1">
    <property type="nucleotide sequence ID" value="XM_046193540.1"/>
</dbReference>
<keyword evidence="2" id="KW-0418">Kinase</keyword>
<dbReference type="SUPFAM" id="SSF56112">
    <property type="entry name" value="Protein kinase-like (PK-like)"/>
    <property type="match status" value="1"/>
</dbReference>
<evidence type="ECO:0000313" key="3">
    <source>
        <dbReference type="Proteomes" id="UP000720189"/>
    </source>
</evidence>
<proteinExistence type="predicted"/>
<keyword evidence="2" id="KW-0808">Transferase</keyword>
<dbReference type="Gene3D" id="1.10.510.10">
    <property type="entry name" value="Transferase(Phosphotransferase) domain 1"/>
    <property type="match status" value="1"/>
</dbReference>
<dbReference type="GO" id="GO:0005524">
    <property type="term" value="F:ATP binding"/>
    <property type="evidence" value="ECO:0007669"/>
    <property type="project" value="InterPro"/>
</dbReference>
<dbReference type="InterPro" id="IPR051681">
    <property type="entry name" value="Ser/Thr_Kinases-Pseudokinases"/>
</dbReference>
<evidence type="ECO:0000313" key="2">
    <source>
        <dbReference type="EMBL" id="KAH7240056.1"/>
    </source>
</evidence>
<dbReference type="OrthoDB" id="1668230at2759"/>
<organism evidence="2 3">
    <name type="scientific">Fusarium redolens</name>
    <dbReference type="NCBI Taxonomy" id="48865"/>
    <lineage>
        <taxon>Eukaryota</taxon>
        <taxon>Fungi</taxon>
        <taxon>Dikarya</taxon>
        <taxon>Ascomycota</taxon>
        <taxon>Pezizomycotina</taxon>
        <taxon>Sordariomycetes</taxon>
        <taxon>Hypocreomycetidae</taxon>
        <taxon>Hypocreales</taxon>
        <taxon>Nectriaceae</taxon>
        <taxon>Fusarium</taxon>
        <taxon>Fusarium redolens species complex</taxon>
    </lineage>
</organism>
<dbReference type="Pfam" id="PF00069">
    <property type="entry name" value="Pkinase"/>
    <property type="match status" value="1"/>
</dbReference>
<accession>A0A9P9K0T8</accession>
<dbReference type="PANTHER" id="PTHR44329">
    <property type="entry name" value="SERINE/THREONINE-PROTEIN KINASE TNNI3K-RELATED"/>
    <property type="match status" value="1"/>
</dbReference>
<dbReference type="GeneID" id="70223494"/>
<dbReference type="PROSITE" id="PS50011">
    <property type="entry name" value="PROTEIN_KINASE_DOM"/>
    <property type="match status" value="1"/>
</dbReference>
<keyword evidence="3" id="KW-1185">Reference proteome</keyword>
<name>A0A9P9K0T8_FUSRE</name>
<dbReference type="AlphaFoldDB" id="A0A9P9K0T8"/>
<dbReference type="GO" id="GO:0004674">
    <property type="term" value="F:protein serine/threonine kinase activity"/>
    <property type="evidence" value="ECO:0007669"/>
    <property type="project" value="TreeGrafter"/>
</dbReference>
<dbReference type="InterPro" id="IPR000719">
    <property type="entry name" value="Prot_kinase_dom"/>
</dbReference>
<dbReference type="EMBL" id="JAGMUX010000014">
    <property type="protein sequence ID" value="KAH7240056.1"/>
    <property type="molecule type" value="Genomic_DNA"/>
</dbReference>
<comment type="caution">
    <text evidence="2">The sequence shown here is derived from an EMBL/GenBank/DDBJ whole genome shotgun (WGS) entry which is preliminary data.</text>
</comment>